<dbReference type="EMBL" id="FR823382">
    <property type="protein sequence ID" value="CBZ50189.1"/>
    <property type="molecule type" value="Genomic_DNA"/>
</dbReference>
<evidence type="ECO:0000259" key="3">
    <source>
        <dbReference type="Pfam" id="PF22969"/>
    </source>
</evidence>
<dbReference type="PANTHER" id="PTHR23019:SF0">
    <property type="entry name" value="NUCLEAR PORE MEMBRANE GLYCOPROTEIN 210"/>
    <property type="match status" value="1"/>
</dbReference>
<feature type="compositionally biased region" description="Basic and acidic residues" evidence="1">
    <location>
        <begin position="893"/>
        <end position="907"/>
    </location>
</feature>
<feature type="region of interest" description="Disordered" evidence="1">
    <location>
        <begin position="716"/>
        <end position="743"/>
    </location>
</feature>
<feature type="transmembrane region" description="Helical" evidence="2">
    <location>
        <begin position="3822"/>
        <end position="3840"/>
    </location>
</feature>
<name>F0V8Z8_NEOCL</name>
<evidence type="ECO:0000256" key="2">
    <source>
        <dbReference type="SAM" id="Phobius"/>
    </source>
</evidence>
<dbReference type="Proteomes" id="UP000007494">
    <property type="component" value="Chromosome II"/>
</dbReference>
<reference evidence="4" key="2">
    <citation type="submission" date="2011-03" db="EMBL/GenBank/DDBJ databases">
        <title>Comparative genomics and transcriptomics of Neospora caninum and Toxoplasma gondii.</title>
        <authorList>
            <person name="Reid A.J."/>
            <person name="Sohal A."/>
            <person name="Harris D."/>
            <person name="Quail M."/>
            <person name="Sanders M."/>
            <person name="Berriman M."/>
            <person name="Wastling J.M."/>
            <person name="Pain A."/>
        </authorList>
    </citation>
    <scope>NUCLEOTIDE SEQUENCE</scope>
    <source>
        <strain evidence="4">Liverpool</strain>
    </source>
</reference>
<keyword evidence="2" id="KW-0472">Membrane</keyword>
<evidence type="ECO:0000313" key="6">
    <source>
        <dbReference type="Proteomes" id="UP000007494"/>
    </source>
</evidence>
<dbReference type="InParanoid" id="F0V8Z8"/>
<feature type="domain" description="NUP210 Ig-like" evidence="3">
    <location>
        <begin position="267"/>
        <end position="378"/>
    </location>
</feature>
<dbReference type="OrthoDB" id="346887at2759"/>
<feature type="region of interest" description="Disordered" evidence="1">
    <location>
        <begin position="656"/>
        <end position="694"/>
    </location>
</feature>
<feature type="region of interest" description="Disordered" evidence="1">
    <location>
        <begin position="1176"/>
        <end position="1209"/>
    </location>
</feature>
<feature type="compositionally biased region" description="Low complexity" evidence="1">
    <location>
        <begin position="908"/>
        <end position="918"/>
    </location>
</feature>
<feature type="compositionally biased region" description="Basic and acidic residues" evidence="1">
    <location>
        <begin position="3271"/>
        <end position="3284"/>
    </location>
</feature>
<reference evidence="4" key="1">
    <citation type="submission" date="2011-02" db="EMBL/GenBank/DDBJ databases">
        <authorList>
            <person name="Aslett M."/>
        </authorList>
    </citation>
    <scope>NUCLEOTIDE SEQUENCE</scope>
    <source>
        <strain evidence="4">Liverpool</strain>
    </source>
</reference>
<feature type="compositionally biased region" description="Acidic residues" evidence="1">
    <location>
        <begin position="716"/>
        <end position="726"/>
    </location>
</feature>
<feature type="compositionally biased region" description="Basic and acidic residues" evidence="1">
    <location>
        <begin position="967"/>
        <end position="991"/>
    </location>
</feature>
<feature type="compositionally biased region" description="Basic and acidic residues" evidence="1">
    <location>
        <begin position="727"/>
        <end position="740"/>
    </location>
</feature>
<organism evidence="4 6">
    <name type="scientific">Neospora caninum (strain Liverpool)</name>
    <dbReference type="NCBI Taxonomy" id="572307"/>
    <lineage>
        <taxon>Eukaryota</taxon>
        <taxon>Sar</taxon>
        <taxon>Alveolata</taxon>
        <taxon>Apicomplexa</taxon>
        <taxon>Conoidasida</taxon>
        <taxon>Coccidia</taxon>
        <taxon>Eucoccidiorida</taxon>
        <taxon>Eimeriorina</taxon>
        <taxon>Sarcocystidae</taxon>
        <taxon>Neospora</taxon>
    </lineage>
</organism>
<feature type="compositionally biased region" description="Basic and acidic residues" evidence="1">
    <location>
        <begin position="3621"/>
        <end position="3635"/>
    </location>
</feature>
<reference evidence="5" key="4">
    <citation type="journal article" date="2015" name="PLoS ONE">
        <title>Comprehensive Evaluation of Toxoplasma gondii VEG and Neospora caninum LIV Genomes with Tachyzoite Stage Transcriptome and Proteome Defines Novel Transcript Features.</title>
        <authorList>
            <person name="Ramaprasad A."/>
            <person name="Mourier T."/>
            <person name="Naeem R."/>
            <person name="Malas T.B."/>
            <person name="Moussa E."/>
            <person name="Panigrahi A."/>
            <person name="Vermont S.J."/>
            <person name="Otto T.D."/>
            <person name="Wastling J."/>
            <person name="Pain A."/>
        </authorList>
    </citation>
    <scope>NUCLEOTIDE SEQUENCE</scope>
    <source>
        <strain evidence="5">Liverpool</strain>
    </source>
</reference>
<feature type="region of interest" description="Disordered" evidence="1">
    <location>
        <begin position="2076"/>
        <end position="2096"/>
    </location>
</feature>
<feature type="region of interest" description="Disordered" evidence="1">
    <location>
        <begin position="3786"/>
        <end position="3818"/>
    </location>
</feature>
<evidence type="ECO:0000256" key="1">
    <source>
        <dbReference type="SAM" id="MobiDB-lite"/>
    </source>
</evidence>
<keyword evidence="6" id="KW-1185">Reference proteome</keyword>
<dbReference type="Pfam" id="PF22969">
    <property type="entry name" value="Ig_NUP210_2nd"/>
    <property type="match status" value="1"/>
</dbReference>
<feature type="transmembrane region" description="Helical" evidence="2">
    <location>
        <begin position="62"/>
        <end position="82"/>
    </location>
</feature>
<gene>
    <name evidence="5" type="ORF">BN1204_006640</name>
    <name evidence="4" type="ORF">NCLIV_006640</name>
</gene>
<dbReference type="InterPro" id="IPR045197">
    <property type="entry name" value="NUP210-like"/>
</dbReference>
<feature type="region of interest" description="Disordered" evidence="1">
    <location>
        <begin position="1"/>
        <end position="37"/>
    </location>
</feature>
<protein>
    <recommendedName>
        <fullName evidence="3">NUP210 Ig-like domain-containing protein</fullName>
    </recommendedName>
</protein>
<feature type="region of interest" description="Disordered" evidence="1">
    <location>
        <begin position="3002"/>
        <end position="3068"/>
    </location>
</feature>
<feature type="compositionally biased region" description="Basic and acidic residues" evidence="1">
    <location>
        <begin position="3040"/>
        <end position="3049"/>
    </location>
</feature>
<dbReference type="RefSeq" id="XP_003880224.1">
    <property type="nucleotide sequence ID" value="XM_003880175.1"/>
</dbReference>
<sequence>MPASPAARRGALQRAGADSVPLSFSSVSSSQPKSAGPPRLFEYFSSARFFRVSARGASRSKLLSPLLLLLILLAAPLLWTSLPAPQTRPPLFVFPGVSQASAAPRGQPELKIGPAQVLLPSPAPAPDPRVPSPALSVRTLLIVEQNGASLSSPPCFYWTAQHPDLIRLLHPDCSPSQPSSACFLPSASLSAAGDGAPACLPRVLVEASPHTHRRGRSWIFATPAAQPNAGRQVSPTSMRVQAVVAPITRLAFRTRDRRLAVGQLGDVGVLAFDEEGNIFTSLQGLVFLWRFEGERGILQAEDISSDAEAATPTRRWVERTSEKAAGGVHAPESAAARVGSTGSAGAFWRSDMLLVRGLKTGKATIIVRLAGEHYQHVGEARVSFVVHEPVMLLPSFQVLPPAAVYQYRLLRLRERTENASGSPEDSFALSPHSRGPSYVSLPSPHCKFSAVDLAVYDAQDRLPLARAADAASSSLVSIDPSGLLRVESPPEFPGEGVQATRFGLEGASLLRAVDTRTGEEQHAEVLVLVPSALRLFVDDVQALEPQAVWRQLLLAVRKQVRNLGGGQQGDEAQSRDLLLSKLVERAWGRGDLRFDKKLDEGDALGAPPAELVMSLVKTSSRRGSEDEEEEGEAVLYLVRGTEYLCKVEMLARRLPQGLGGRGEASGTAGEEELTEPQHAPPGADTSFENRSTQDQDDAQFLVVSTPKNAAFHWICESEEDEDSETGESERDRETAFERDNCGLQRKGSGQQFLAWFSATRRSQGRLTASLLHVGSRSGGAKAFWQPPVPLSLSLRFRVVDPVFLLFFPHPREETGDAVRLSTEQPLLLPPLHSFEVEPWGGSGSYTLTSDSPLISVQRLPPSPAAPPFSSSGLLGPLSWGDNPRAPRASSDSPRVRFRLENRARNSGDGKAAGKARGGAHATGAAVLRLQDARQPQNVFEFLVVVAEPERVEVSVDTFLIRQSGKATNEHGRDSRRGALREDRRNGDASGQIRDDVTHAIAVVTAYARIPPMLALPPKVAEWLSRSSLSSSRAPSLDSAAHAVRQAASDWSTELDRADERAWLSRHPFHLHPLQFANCTNLLPAAGEKREDRRFWTNSPEILMISELRPALPYTCGVFRLTGKAPGSARFFFSPSASLTAGVTVDVFPPLEAWVVLDRLFLPLPFSSRAPPHRALHASSSASAGVSSASEGDTAGPKGSRFEPQRLSPPSACQECASPLLYSAPVSSVASYHPAVAYSQENGETPREEILTLAVGSSLTFFTKGGPPARPALYTQHYTGELESDASPNASLLAIANENRDVLRVVCVHPGTVPARVIMEMTNRPREGVDVDAVSTSVRLAIVCSIPHRLEIFTLPSFSTPTAAVASPKPVTLASFPVSPSAAAAPQVSPVSPVSPLSAPTLFLRCGATHRFLAVAYDAHGQPVVNATSFSVSTDSWNLTRDGRFPPAETGEASGESGAGRVSLVSFFEDFEAIGSRGTARSEAVAVQVAPSSCCGVFALSAHLTWPTADSVVTEPALRGEDRAVLVKALREAREALRGEAQTAKASAWRADRLAASLSLVVLPPPRFLAPHASFLPGFFPPQRERTPAPIRLFYHPGLVYRVLLQFASPHSQLKVLPVGSELSPPFAVYTETPGSALLTEHTQAAFFSGLSPEATLRRFASLFHASTEPQGGPIAPSGKQRGSAHFLTPQDGLDVTTLVLAASRAQRDAAVSPLFRLPPPFAWPGNGRVCSPACPVTEQEVFIRPPSAAGGLTREADARDTRGPVVSGRLVVDDTGVLGDTQAQEEGTKGQAPPAVDLQFFSVARLTLAVLPPETLLTRSARGSPGREEQRKDWIQGDWGEIEKGKTYGVKVAAFAADGERLDPAFYRAMELALKISRKSKRDSGAEEAVPAASGRPEDDDASEGAAGRATGWLYVQRAEFDEQEEARPNFPPQSVSEAEISAVASFSPAAGGFGAFPALRGEAASELLWKTEVRRLFAESPCGGGDAAQPSRDDCPDFFFYVDGFEPDTELLLSVEAVNWAAPPASRSAASALAAQAGRLAVSAEMSLALYPPLRVFPASLVLLPGGHSLQLTVRGGPRRRRGDARKLDGVPQSSAVRRCESSDAAVVAARVGQRDSGPVAREEGDETASGDSWDAFPVVELLTGEEGQAVLTVHAGDQTADGSPPAASAPSQSRFLQLRRAAATVEVVVALPARVVIAQRSPVPGGNGFVSAHQERLVQNLQRLRFGAELATSSANANTHEEPFAHRADAPVQLGVDLTQKLHAFLYDAEGREFNFGHLAAPTGDVAGVGVDRETLEGRRRLEQFGPFAALPPAAASLCTYTWRVVDGETSAVGLLDPNAVELAATCEAKPLRPCAFSALPLPAAAAALRRSVSGGMPSITVVGLREGTARLRLGVECAPRRREPGRPVKKVVLETEVSIVVSAVPLFSTLATSSALLESPSLSSDVALGRAALSAFRAWKPAGPAWWYGLFASSSALPSTLLAAPASEYRMPCCRVRLLPDASSQEASCPCASEGVRREQKQTEANPSPATCACAASPNAKPLEVLPGEGGFLTSPAVASTRLQIEVRPSRGASFAASQSGSEASAGKEIDARRRDASWQVTRVDVVAVASVELRVPTRTMERAVRQRGEIVLKDAKGRVILPPTDLRIDVFSSHTSVVAAEVETRDARHPFGPPTVVLQASSAQSGCAAVTVFLLSPAFLSDTVRVCTDSRAFPSPVALALRPALSALPALHAASALPVLPGSVVHVLPDTKVSVHRVQPHVSFRLTFRLQPLLASLLALAVDGAGTAESPQAPLVHLFPAFVWRGAREVAASAPDCLSLHAVARIVDLFAPALAQSLHISLASLFAELRSQVASGPEAGSVFSPAFAIDEPLVHFAEEPVIPFQRFAFCGKRPASAARQSCAAGVGRCASDSPAPPFASTSAALLPSSLSLRVSLHDVPAVLASLVFNESEREGKDGGAVNDVLLRVDGVDAFFTLLRRQLASSWWREQKAYRQRKGATEERSCALPGRQTRDRTGRRSAFSSGGDARVGASVSRGRDGEETGKHASTLPTDECTDTPFGGSRDVPSSVSRFFSLLGFLDWSASFSPSSSCLSPLCASPFFAAPAAHALWSSSRPAVASVHTPRSFPPRGASPFAASETAGNDAYDVESPTAIALSPGLASVRTNKSAVLNLDVVPVRGSERETADEVPASAKRLRLVAAAGCAAQFAENAETQEAPLLSVASAAWGVLSEGEVLPVSRLERLGCARRRDGEGGGESLVSLSRRAPSREDSTRGGRTETRALPPEGEILFFRLQASLSPTAAAPQRGSGGERGERTEISSGAAWSDVASSVYVQSSGGVQCAVGDPRLAPLFVVETAQLPLLSLDGESETTGRPVRTQASEAGKGGLTHPWMSRGDGGDALQLAHACAFQERRLLSVKSDLPHLLRLAQADAASSSAPSRETAQAEETAASFPCGSASLSFASSARNAATSAASLHTFFLPISVSVRTTLASRLLAFPPGRLVALTTSDERGDAAQTSLRQRMRYLFEKSRQPFPDSRGEAVHSPFVPSACLALSFQPKMHVLFDARAMHVATPHVLYVKETQWRRGGDAEGRSEGPTSEDLFEAATAGGTGEARSLGETERPEEPERSRGSAALRVADAGAKLPLTVFVYPVPPLPSEEAASNRVSVDVSVSSEAYTVRAQQRGLLLAIRVDAAPAEAPSETSRGQKRVQKEAAPQWSVWTAPESAQLTIESREWKQIVTLSLERTTARLHTTEEEKGEETRLLFPSTFFSSSVSKRSVRSEGESLGETGSRQRNEQARTERKQKEDDGQDPTRSIGEWLIVLTLVGVGLLFLLHQFCDFFRRRPSPAGPLTPRKDATAAASLAFASTSFASSRFAPGKSAPSRTATEGPTLLREKAKLQAARQADAEALSSALAASRGGRDEGLGGSVRTPQQKLQMQPDGQWKWVGESGGEESVPESLWRNAGDFYGRMRKSCK</sequence>
<dbReference type="EMBL" id="LN714476">
    <property type="protein sequence ID" value="CEL64791.1"/>
    <property type="molecule type" value="Genomic_DNA"/>
</dbReference>
<feature type="region of interest" description="Disordered" evidence="1">
    <location>
        <begin position="3371"/>
        <end position="3394"/>
    </location>
</feature>
<keyword evidence="2" id="KW-1133">Transmembrane helix</keyword>
<keyword evidence="2" id="KW-0812">Transmembrane</keyword>
<dbReference type="OMA" id="WRSDMLL"/>
<feature type="region of interest" description="Disordered" evidence="1">
    <location>
        <begin position="3916"/>
        <end position="3964"/>
    </location>
</feature>
<feature type="compositionally biased region" description="Low complexity" evidence="1">
    <location>
        <begin position="1177"/>
        <end position="1189"/>
    </location>
</feature>
<evidence type="ECO:0000313" key="4">
    <source>
        <dbReference type="EMBL" id="CBZ50189.1"/>
    </source>
</evidence>
<feature type="region of interest" description="Disordered" evidence="1">
    <location>
        <begin position="1883"/>
        <end position="1906"/>
    </location>
</feature>
<accession>F0V8Z8</accession>
<feature type="region of interest" description="Disordered" evidence="1">
    <location>
        <begin position="2112"/>
        <end position="2133"/>
    </location>
</feature>
<feature type="region of interest" description="Disordered" evidence="1">
    <location>
        <begin position="3255"/>
        <end position="3286"/>
    </location>
</feature>
<dbReference type="GeneID" id="13446247"/>
<feature type="region of interest" description="Disordered" evidence="1">
    <location>
        <begin position="875"/>
        <end position="918"/>
    </location>
</feature>
<feature type="compositionally biased region" description="Basic and acidic residues" evidence="1">
    <location>
        <begin position="3797"/>
        <end position="3813"/>
    </location>
</feature>
<proteinExistence type="predicted"/>
<dbReference type="VEuPathDB" id="ToxoDB:NCLIV_006640"/>
<dbReference type="PANTHER" id="PTHR23019">
    <property type="entry name" value="NUCLEAR PORE MEMBRANE GLYCOPROTEIN GP210-RELATED"/>
    <property type="match status" value="1"/>
</dbReference>
<reference evidence="6" key="3">
    <citation type="journal article" date="2012" name="PLoS Pathog.">
        <title>Comparative genomics of the apicomplexan parasites Toxoplasma gondii and Neospora caninum: Coccidia differing in host range and transmission strategy.</title>
        <authorList>
            <person name="Reid A.J."/>
            <person name="Vermont S.J."/>
            <person name="Cotton J.A."/>
            <person name="Harris D."/>
            <person name="Hill-Cawthorne G.A."/>
            <person name="Konen-Waisman S."/>
            <person name="Latham S.M."/>
            <person name="Mourier T."/>
            <person name="Norton R."/>
            <person name="Quail M.A."/>
            <person name="Sanders M."/>
            <person name="Shanmugam D."/>
            <person name="Sohal A."/>
            <person name="Wasmuth J.D."/>
            <person name="Brunk B."/>
            <person name="Grigg M.E."/>
            <person name="Howard J.C."/>
            <person name="Parkinson J."/>
            <person name="Roos D.S."/>
            <person name="Trees A.J."/>
            <person name="Berriman M."/>
            <person name="Pain A."/>
            <person name="Wastling J.M."/>
        </authorList>
    </citation>
    <scope>NUCLEOTIDE SEQUENCE [LARGE SCALE GENOMIC DNA]</scope>
    <source>
        <strain evidence="6">Liverpool</strain>
    </source>
</reference>
<feature type="compositionally biased region" description="Low complexity" evidence="1">
    <location>
        <begin position="1"/>
        <end position="34"/>
    </location>
</feature>
<feature type="region of interest" description="Disordered" evidence="1">
    <location>
        <begin position="964"/>
        <end position="991"/>
    </location>
</feature>
<feature type="region of interest" description="Disordered" evidence="1">
    <location>
        <begin position="3611"/>
        <end position="3637"/>
    </location>
</feature>
<dbReference type="eggNOG" id="ENOG502T0VY">
    <property type="taxonomic scope" value="Eukaryota"/>
</dbReference>
<dbReference type="InterPro" id="IPR055097">
    <property type="entry name" value="Ig_NUP210_2nd"/>
</dbReference>
<evidence type="ECO:0000313" key="5">
    <source>
        <dbReference type="EMBL" id="CEL64791.1"/>
    </source>
</evidence>